<proteinExistence type="predicted"/>
<organism evidence="4 5">
    <name type="scientific">Acetobacter nitrogenifigens DSM 23921 = NBRC 105050</name>
    <dbReference type="NCBI Taxonomy" id="1120919"/>
    <lineage>
        <taxon>Bacteria</taxon>
        <taxon>Pseudomonadati</taxon>
        <taxon>Pseudomonadota</taxon>
        <taxon>Alphaproteobacteria</taxon>
        <taxon>Acetobacterales</taxon>
        <taxon>Acetobacteraceae</taxon>
        <taxon>Acetobacter</taxon>
    </lineage>
</organism>
<reference evidence="4 5" key="1">
    <citation type="submission" date="2019-07" db="EMBL/GenBank/DDBJ databases">
        <title>Whole genome shotgun sequence of Acetobacter nitrogenifigens NBRC 105050.</title>
        <authorList>
            <person name="Hosoyama A."/>
            <person name="Uohara A."/>
            <person name="Ohji S."/>
            <person name="Ichikawa N."/>
        </authorList>
    </citation>
    <scope>NUCLEOTIDE SEQUENCE [LARGE SCALE GENOMIC DNA]</scope>
    <source>
        <strain evidence="4 5">NBRC 105050</strain>
    </source>
</reference>
<dbReference type="GO" id="GO:0000160">
    <property type="term" value="P:phosphorelay signal transduction system"/>
    <property type="evidence" value="ECO:0007669"/>
    <property type="project" value="InterPro"/>
</dbReference>
<dbReference type="PROSITE" id="PS50921">
    <property type="entry name" value="ANTAR"/>
    <property type="match status" value="1"/>
</dbReference>
<dbReference type="STRING" id="1120919.GCA_000429165_02039"/>
<dbReference type="PROSITE" id="PS50110">
    <property type="entry name" value="RESPONSE_REGULATORY"/>
    <property type="match status" value="1"/>
</dbReference>
<dbReference type="SMART" id="SM01012">
    <property type="entry name" value="ANTAR"/>
    <property type="match status" value="1"/>
</dbReference>
<dbReference type="InterPro" id="IPR011006">
    <property type="entry name" value="CheY-like_superfamily"/>
</dbReference>
<evidence type="ECO:0000259" key="3">
    <source>
        <dbReference type="PROSITE" id="PS50921"/>
    </source>
</evidence>
<dbReference type="EMBL" id="BJYF01000006">
    <property type="protein sequence ID" value="GEN59353.1"/>
    <property type="molecule type" value="Genomic_DNA"/>
</dbReference>
<evidence type="ECO:0000313" key="4">
    <source>
        <dbReference type="EMBL" id="GEN59353.1"/>
    </source>
</evidence>
<evidence type="ECO:0000256" key="1">
    <source>
        <dbReference type="PROSITE-ProRule" id="PRU00169"/>
    </source>
</evidence>
<feature type="domain" description="Response regulatory" evidence="2">
    <location>
        <begin position="2"/>
        <end position="117"/>
    </location>
</feature>
<protein>
    <submittedName>
        <fullName evidence="4">Two-component system response regulator</fullName>
    </submittedName>
</protein>
<feature type="domain" description="ANTAR" evidence="3">
    <location>
        <begin position="123"/>
        <end position="184"/>
    </location>
</feature>
<comment type="caution">
    <text evidence="4">The sequence shown here is derived from an EMBL/GenBank/DDBJ whole genome shotgun (WGS) entry which is preliminary data.</text>
</comment>
<name>A0A511X8U3_9PROT</name>
<dbReference type="PIRSF" id="PIRSF036382">
    <property type="entry name" value="RR_antiterm"/>
    <property type="match status" value="1"/>
</dbReference>
<dbReference type="Gene3D" id="1.10.10.10">
    <property type="entry name" value="Winged helix-like DNA-binding domain superfamily/Winged helix DNA-binding domain"/>
    <property type="match status" value="1"/>
</dbReference>
<dbReference type="Gene3D" id="3.40.50.2300">
    <property type="match status" value="1"/>
</dbReference>
<gene>
    <name evidence="4" type="ORF">ANI02nite_12370</name>
</gene>
<feature type="modified residue" description="4-aspartylphosphate" evidence="1">
    <location>
        <position position="52"/>
    </location>
</feature>
<accession>A0A511X8U3</accession>
<sequence length="197" mass="22129">MRVLLADENSRRVNALSDLLAADASLTLIRLSAGTALIDAVREFQPDIVLVDLARPDRDALDGVRALSGSDMERPVALFVDEDDEHLMEDAFEAGVCSYNVIDTPPRDVKPLLRAAISLYARFRRTQRALDTAQKTLSERDLVDRAKKLFMKNERCGEAEAYRWFRRQAMREARKIVDVCASYLDAQAPAAEDTSKK</sequence>
<dbReference type="Pfam" id="PF03861">
    <property type="entry name" value="ANTAR"/>
    <property type="match status" value="1"/>
</dbReference>
<dbReference type="InterPro" id="IPR008327">
    <property type="entry name" value="Sig_transdc_resp-reg_antiterm"/>
</dbReference>
<keyword evidence="5" id="KW-1185">Reference proteome</keyword>
<dbReference type="InterPro" id="IPR005561">
    <property type="entry name" value="ANTAR"/>
</dbReference>
<dbReference type="Proteomes" id="UP000321635">
    <property type="component" value="Unassembled WGS sequence"/>
</dbReference>
<evidence type="ECO:0000313" key="5">
    <source>
        <dbReference type="Proteomes" id="UP000321635"/>
    </source>
</evidence>
<dbReference type="RefSeq" id="WP_026397965.1">
    <property type="nucleotide sequence ID" value="NZ_AUBI01000006.1"/>
</dbReference>
<dbReference type="GO" id="GO:0003723">
    <property type="term" value="F:RNA binding"/>
    <property type="evidence" value="ECO:0007669"/>
    <property type="project" value="InterPro"/>
</dbReference>
<dbReference type="InterPro" id="IPR036388">
    <property type="entry name" value="WH-like_DNA-bd_sf"/>
</dbReference>
<dbReference type="AlphaFoldDB" id="A0A511X8U3"/>
<dbReference type="InterPro" id="IPR001789">
    <property type="entry name" value="Sig_transdc_resp-reg_receiver"/>
</dbReference>
<dbReference type="SUPFAM" id="SSF52172">
    <property type="entry name" value="CheY-like"/>
    <property type="match status" value="1"/>
</dbReference>
<keyword evidence="1" id="KW-0597">Phosphoprotein</keyword>
<evidence type="ECO:0000259" key="2">
    <source>
        <dbReference type="PROSITE" id="PS50110"/>
    </source>
</evidence>